<name>A0A067BQL8_SAPPC</name>
<protein>
    <submittedName>
        <fullName evidence="1">Uncharacterized protein</fullName>
    </submittedName>
</protein>
<gene>
    <name evidence="1" type="ORF">SPRG_17885</name>
</gene>
<evidence type="ECO:0000313" key="2">
    <source>
        <dbReference type="Proteomes" id="UP000030745"/>
    </source>
</evidence>
<dbReference type="AlphaFoldDB" id="A0A067BQL8"/>
<dbReference type="EMBL" id="KK584023">
    <property type="protein sequence ID" value="KDO16606.1"/>
    <property type="molecule type" value="Genomic_DNA"/>
</dbReference>
<dbReference type="VEuPathDB" id="FungiDB:SPRG_17885"/>
<dbReference type="STRING" id="695850.A0A067BQL8"/>
<dbReference type="RefSeq" id="XP_012212684.1">
    <property type="nucleotide sequence ID" value="XM_012357294.1"/>
</dbReference>
<dbReference type="Proteomes" id="UP000030745">
    <property type="component" value="Unassembled WGS sequence"/>
</dbReference>
<sequence length="70" mass="7428">MSIVTLQLGQCGNQLGYALFDKLATELEAPLEMDIFFRGPSSTARAVLIDMEPKVGDGPSETRASIPTGA</sequence>
<dbReference type="Gene3D" id="3.40.50.1440">
    <property type="entry name" value="Tubulin/FtsZ, GTPase domain"/>
    <property type="match status" value="1"/>
</dbReference>
<dbReference type="GeneID" id="24139413"/>
<accession>A0A067BQL8</accession>
<reference evidence="1 2" key="1">
    <citation type="journal article" date="2013" name="PLoS Genet.">
        <title>Distinctive expansion of potential virulence genes in the genome of the oomycete fish pathogen Saprolegnia parasitica.</title>
        <authorList>
            <person name="Jiang R.H."/>
            <person name="de Bruijn I."/>
            <person name="Haas B.J."/>
            <person name="Belmonte R."/>
            <person name="Lobach L."/>
            <person name="Christie J."/>
            <person name="van den Ackerveken G."/>
            <person name="Bottin A."/>
            <person name="Bulone V."/>
            <person name="Diaz-Moreno S.M."/>
            <person name="Dumas B."/>
            <person name="Fan L."/>
            <person name="Gaulin E."/>
            <person name="Govers F."/>
            <person name="Grenville-Briggs L.J."/>
            <person name="Horner N.R."/>
            <person name="Levin J.Z."/>
            <person name="Mammella M."/>
            <person name="Meijer H.J."/>
            <person name="Morris P."/>
            <person name="Nusbaum C."/>
            <person name="Oome S."/>
            <person name="Phillips A.J."/>
            <person name="van Rooyen D."/>
            <person name="Rzeszutek E."/>
            <person name="Saraiva M."/>
            <person name="Secombes C.J."/>
            <person name="Seidl M.F."/>
            <person name="Snel B."/>
            <person name="Stassen J.H."/>
            <person name="Sykes S."/>
            <person name="Tripathy S."/>
            <person name="van den Berg H."/>
            <person name="Vega-Arreguin J.C."/>
            <person name="Wawra S."/>
            <person name="Young S.K."/>
            <person name="Zeng Q."/>
            <person name="Dieguez-Uribeondo J."/>
            <person name="Russ C."/>
            <person name="Tyler B.M."/>
            <person name="van West P."/>
        </authorList>
    </citation>
    <scope>NUCLEOTIDE SEQUENCE [LARGE SCALE GENOMIC DNA]</scope>
    <source>
        <strain evidence="1 2">CBS 223.65</strain>
    </source>
</reference>
<proteinExistence type="predicted"/>
<keyword evidence="2" id="KW-1185">Reference proteome</keyword>
<organism evidence="1 2">
    <name type="scientific">Saprolegnia parasitica (strain CBS 223.65)</name>
    <dbReference type="NCBI Taxonomy" id="695850"/>
    <lineage>
        <taxon>Eukaryota</taxon>
        <taxon>Sar</taxon>
        <taxon>Stramenopiles</taxon>
        <taxon>Oomycota</taxon>
        <taxon>Saprolegniomycetes</taxon>
        <taxon>Saprolegniales</taxon>
        <taxon>Saprolegniaceae</taxon>
        <taxon>Saprolegnia</taxon>
    </lineage>
</organism>
<dbReference type="OrthoDB" id="10250004at2759"/>
<dbReference type="InterPro" id="IPR036525">
    <property type="entry name" value="Tubulin/FtsZ_GTPase_sf"/>
</dbReference>
<dbReference type="KEGG" id="spar:SPRG_17885"/>
<evidence type="ECO:0000313" key="1">
    <source>
        <dbReference type="EMBL" id="KDO16606.1"/>
    </source>
</evidence>
<dbReference type="SUPFAM" id="SSF52490">
    <property type="entry name" value="Tubulin nucleotide-binding domain-like"/>
    <property type="match status" value="1"/>
</dbReference>